<dbReference type="InterPro" id="IPR027417">
    <property type="entry name" value="P-loop_NTPase"/>
</dbReference>
<dbReference type="Gene3D" id="1.20.120.1080">
    <property type="match status" value="1"/>
</dbReference>
<evidence type="ECO:0000256" key="1">
    <source>
        <dbReference type="ARBA" id="ARBA00008792"/>
    </source>
</evidence>
<dbReference type="Pfam" id="PF21010">
    <property type="entry name" value="HA2_C"/>
    <property type="match status" value="1"/>
</dbReference>
<comment type="catalytic activity">
    <reaction evidence="7">
        <text>ATP + H2O = ADP + phosphate + H(+)</text>
        <dbReference type="Rhea" id="RHEA:13065"/>
        <dbReference type="ChEBI" id="CHEBI:15377"/>
        <dbReference type="ChEBI" id="CHEBI:15378"/>
        <dbReference type="ChEBI" id="CHEBI:30616"/>
        <dbReference type="ChEBI" id="CHEBI:43474"/>
        <dbReference type="ChEBI" id="CHEBI:456216"/>
        <dbReference type="EC" id="3.6.4.13"/>
    </reaction>
</comment>
<dbReference type="CDD" id="cd17978">
    <property type="entry name" value="DEXHc_DHX33"/>
    <property type="match status" value="1"/>
</dbReference>
<protein>
    <recommendedName>
        <fullName evidence="2">RNA helicase</fullName>
        <ecNumber evidence="2">3.6.4.13</ecNumber>
    </recommendedName>
</protein>
<dbReference type="GeneID" id="37046794"/>
<dbReference type="FunFam" id="3.40.50.300:FF:000637">
    <property type="entry name" value="ATP-dependent RNA helicase DHX37/DHR1"/>
    <property type="match status" value="1"/>
</dbReference>
<evidence type="ECO:0000256" key="6">
    <source>
        <dbReference type="ARBA" id="ARBA00022840"/>
    </source>
</evidence>
<dbReference type="GO" id="GO:0003724">
    <property type="term" value="F:RNA helicase activity"/>
    <property type="evidence" value="ECO:0007669"/>
    <property type="project" value="UniProtKB-EC"/>
</dbReference>
<dbReference type="Pfam" id="PF00270">
    <property type="entry name" value="DEAD"/>
    <property type="match status" value="1"/>
</dbReference>
<dbReference type="InterPro" id="IPR001650">
    <property type="entry name" value="Helicase_C-like"/>
</dbReference>
<dbReference type="SMART" id="SM00490">
    <property type="entry name" value="HELICc"/>
    <property type="match status" value="1"/>
</dbReference>
<keyword evidence="3" id="KW-0547">Nucleotide-binding</keyword>
<keyword evidence="5" id="KW-0347">Helicase</keyword>
<dbReference type="InterPro" id="IPR011709">
    <property type="entry name" value="DEAD-box_helicase_OB_fold"/>
</dbReference>
<evidence type="ECO:0000313" key="12">
    <source>
        <dbReference type="Proteomes" id="UP000245768"/>
    </source>
</evidence>
<dbReference type="PANTHER" id="PTHR18934:SF99">
    <property type="entry name" value="ATP-DEPENDENT RNA HELICASE DHX37-RELATED"/>
    <property type="match status" value="1"/>
</dbReference>
<evidence type="ECO:0000256" key="4">
    <source>
        <dbReference type="ARBA" id="ARBA00022801"/>
    </source>
</evidence>
<organism evidence="11 12">
    <name type="scientific">Acaromyces ingoldii</name>
    <dbReference type="NCBI Taxonomy" id="215250"/>
    <lineage>
        <taxon>Eukaryota</taxon>
        <taxon>Fungi</taxon>
        <taxon>Dikarya</taxon>
        <taxon>Basidiomycota</taxon>
        <taxon>Ustilaginomycotina</taxon>
        <taxon>Exobasidiomycetes</taxon>
        <taxon>Exobasidiales</taxon>
        <taxon>Cryptobasidiaceae</taxon>
        <taxon>Acaromyces</taxon>
    </lineage>
</organism>
<dbReference type="GO" id="GO:0005730">
    <property type="term" value="C:nucleolus"/>
    <property type="evidence" value="ECO:0007669"/>
    <property type="project" value="TreeGrafter"/>
</dbReference>
<proteinExistence type="inferred from homology"/>
<keyword evidence="6" id="KW-0067">ATP-binding</keyword>
<sequence>MSSMSNGSGGSNGAASGGIGSVNGGLKRRLSNSPTKLSKRFVNAGALAPSSSLSPSSSSSSLPSSPTKKTLVDPRITESRKKLPIWAGREGIVDAVRENDTVVVLGETGSGKTTQIPQFLYEAGLGGPSSQMIGITQPRRVAATSLAKRVAVEMGVKELGAEVGYSIRFDDRTSNKTRIKFMTDGWLLREMLSGKDDGAMTRYSILILDEAHERSVHTDVLLGLAKRAQRLRRKMGEKYSPLKIVVMSATIDAEAFSQYFAPLAAPILYVKGRQFPITLYHSTEALQDWVEAAKKLLVQIGDLPPGDVLVFMTGAEEIESFARQLHELNQALKLHAQGANSRPPPEFIICPLYAALGPGAVAKVYAATPPGCRKVVLATNIAETSITIPGIGYVIDCGLAKQRSGGGVSVDMLEVKPISKSAARQRAGRAGRDGSGSCYRLYREDVFDSLEDTSPPEILRADLTSTMLDVLAMGLDPLSFDWMDRPDDEAMKESLVLLLELGALQHPTSQANGKVRPEENGHAEEEDMVPRFELTPLGRRMAALPLTPPLSRTLIAASELGLDTPRQALALVSILSSERRSILIDPPMLAADDEASSKRREEADRARHRMAHKSGDHITQLKALYAFEEQERASKRLLEAAANGAGSAKAASAMLKDWCETNFVSLKAVREVQKIREQLRTICKRLGMAVEADKDGDDAEMKGKGEEDDASSSDDEEKQNDGLYVTKGGASHRTAAHNHGGADSDDSYESLLRALIAGRKTNAAFRQPDGHTYTRAFSKDTFKIHPSSTLFSARRTPPNVIFFDELTFTTQIFARGVSAIEPSWLQ</sequence>
<feature type="compositionally biased region" description="Low complexity" evidence="8">
    <location>
        <begin position="49"/>
        <end position="66"/>
    </location>
</feature>
<evidence type="ECO:0000256" key="2">
    <source>
        <dbReference type="ARBA" id="ARBA00012552"/>
    </source>
</evidence>
<dbReference type="EMBL" id="KZ819635">
    <property type="protein sequence ID" value="PWN92159.1"/>
    <property type="molecule type" value="Genomic_DNA"/>
</dbReference>
<dbReference type="InterPro" id="IPR011545">
    <property type="entry name" value="DEAD/DEAH_box_helicase_dom"/>
</dbReference>
<comment type="similarity">
    <text evidence="1">Belongs to the DEAD box helicase family. DEAH subfamily.</text>
</comment>
<dbReference type="AlphaFoldDB" id="A0A316YS75"/>
<evidence type="ECO:0000256" key="5">
    <source>
        <dbReference type="ARBA" id="ARBA00022806"/>
    </source>
</evidence>
<dbReference type="InParanoid" id="A0A316YS75"/>
<dbReference type="OrthoDB" id="10253254at2759"/>
<dbReference type="PROSITE" id="PS51192">
    <property type="entry name" value="HELICASE_ATP_BIND_1"/>
    <property type="match status" value="1"/>
</dbReference>
<dbReference type="GO" id="GO:0016787">
    <property type="term" value="F:hydrolase activity"/>
    <property type="evidence" value="ECO:0007669"/>
    <property type="project" value="UniProtKB-KW"/>
</dbReference>
<keyword evidence="12" id="KW-1185">Reference proteome</keyword>
<feature type="domain" description="Helicase C-terminal" evidence="10">
    <location>
        <begin position="292"/>
        <end position="474"/>
    </location>
</feature>
<dbReference type="PROSITE" id="PS00690">
    <property type="entry name" value="DEAH_ATP_HELICASE"/>
    <property type="match status" value="1"/>
</dbReference>
<evidence type="ECO:0000256" key="3">
    <source>
        <dbReference type="ARBA" id="ARBA00022741"/>
    </source>
</evidence>
<feature type="compositionally biased region" description="Acidic residues" evidence="8">
    <location>
        <begin position="706"/>
        <end position="718"/>
    </location>
</feature>
<dbReference type="CDD" id="cd18791">
    <property type="entry name" value="SF2_C_RHA"/>
    <property type="match status" value="1"/>
</dbReference>
<dbReference type="Proteomes" id="UP000245768">
    <property type="component" value="Unassembled WGS sequence"/>
</dbReference>
<dbReference type="InterPro" id="IPR002464">
    <property type="entry name" value="DNA/RNA_helicase_DEAH_CS"/>
</dbReference>
<evidence type="ECO:0000259" key="10">
    <source>
        <dbReference type="PROSITE" id="PS51194"/>
    </source>
</evidence>
<dbReference type="GO" id="GO:0000462">
    <property type="term" value="P:maturation of SSU-rRNA from tricistronic rRNA transcript (SSU-rRNA, 5.8S rRNA, LSU-rRNA)"/>
    <property type="evidence" value="ECO:0007669"/>
    <property type="project" value="TreeGrafter"/>
</dbReference>
<keyword evidence="4 11" id="KW-0378">Hydrolase</keyword>
<dbReference type="GO" id="GO:0005524">
    <property type="term" value="F:ATP binding"/>
    <property type="evidence" value="ECO:0007669"/>
    <property type="project" value="UniProtKB-KW"/>
</dbReference>
<evidence type="ECO:0000313" key="11">
    <source>
        <dbReference type="EMBL" id="PWN92159.1"/>
    </source>
</evidence>
<feature type="region of interest" description="Disordered" evidence="8">
    <location>
        <begin position="1"/>
        <end position="75"/>
    </location>
</feature>
<evidence type="ECO:0000256" key="8">
    <source>
        <dbReference type="SAM" id="MobiDB-lite"/>
    </source>
</evidence>
<dbReference type="RefSeq" id="XP_025379357.1">
    <property type="nucleotide sequence ID" value="XM_025524878.1"/>
</dbReference>
<dbReference type="Gene3D" id="3.40.50.300">
    <property type="entry name" value="P-loop containing nucleotide triphosphate hydrolases"/>
    <property type="match status" value="2"/>
</dbReference>
<feature type="region of interest" description="Disordered" evidence="8">
    <location>
        <begin position="694"/>
        <end position="745"/>
    </location>
</feature>
<dbReference type="PROSITE" id="PS51194">
    <property type="entry name" value="HELICASE_CTER"/>
    <property type="match status" value="1"/>
</dbReference>
<dbReference type="PANTHER" id="PTHR18934">
    <property type="entry name" value="ATP-DEPENDENT RNA HELICASE"/>
    <property type="match status" value="1"/>
</dbReference>
<dbReference type="SUPFAM" id="SSF52540">
    <property type="entry name" value="P-loop containing nucleoside triphosphate hydrolases"/>
    <property type="match status" value="1"/>
</dbReference>
<dbReference type="Pfam" id="PF00271">
    <property type="entry name" value="Helicase_C"/>
    <property type="match status" value="1"/>
</dbReference>
<dbReference type="STRING" id="215250.A0A316YS75"/>
<dbReference type="EC" id="3.6.4.13" evidence="2"/>
<gene>
    <name evidence="11" type="ORF">FA10DRAFT_300684</name>
</gene>
<evidence type="ECO:0000259" key="9">
    <source>
        <dbReference type="PROSITE" id="PS51192"/>
    </source>
</evidence>
<dbReference type="GO" id="GO:0003723">
    <property type="term" value="F:RNA binding"/>
    <property type="evidence" value="ECO:0007669"/>
    <property type="project" value="TreeGrafter"/>
</dbReference>
<dbReference type="InterPro" id="IPR014001">
    <property type="entry name" value="Helicase_ATP-bd"/>
</dbReference>
<dbReference type="InterPro" id="IPR007502">
    <property type="entry name" value="Helicase-assoc_dom"/>
</dbReference>
<dbReference type="SMART" id="SM00487">
    <property type="entry name" value="DEXDc"/>
    <property type="match status" value="1"/>
</dbReference>
<reference evidence="11" key="1">
    <citation type="journal article" date="2018" name="Mol. Biol. Evol.">
        <title>Broad Genomic Sampling Reveals a Smut Pathogenic Ancestry of the Fungal Clade Ustilaginomycotina.</title>
        <authorList>
            <person name="Kijpornyongpan T."/>
            <person name="Mondo S.J."/>
            <person name="Barry K."/>
            <person name="Sandor L."/>
            <person name="Lee J."/>
            <person name="Lipzen A."/>
            <person name="Pangilinan J."/>
            <person name="LaButti K."/>
            <person name="Hainaut M."/>
            <person name="Henrissat B."/>
            <person name="Grigoriev I.V."/>
            <person name="Spatafora J.W."/>
            <person name="Aime M.C."/>
        </authorList>
    </citation>
    <scope>NUCLEOTIDE SEQUENCE [LARGE SCALE GENOMIC DNA]</scope>
    <source>
        <strain evidence="11">MCA 4198</strain>
    </source>
</reference>
<feature type="compositionally biased region" description="Gly residues" evidence="8">
    <location>
        <begin position="7"/>
        <end position="23"/>
    </location>
</feature>
<name>A0A316YS75_9BASI</name>
<dbReference type="Pfam" id="PF07717">
    <property type="entry name" value="OB_NTP_bind"/>
    <property type="match status" value="1"/>
</dbReference>
<feature type="domain" description="Helicase ATP-binding" evidence="9">
    <location>
        <begin position="93"/>
        <end position="269"/>
    </location>
</feature>
<accession>A0A316YS75</accession>
<dbReference type="GO" id="GO:1990904">
    <property type="term" value="C:ribonucleoprotein complex"/>
    <property type="evidence" value="ECO:0007669"/>
    <property type="project" value="UniProtKB-ARBA"/>
</dbReference>
<dbReference type="SMART" id="SM00847">
    <property type="entry name" value="HA2"/>
    <property type="match status" value="1"/>
</dbReference>
<evidence type="ECO:0000256" key="7">
    <source>
        <dbReference type="ARBA" id="ARBA00047984"/>
    </source>
</evidence>